<comment type="caution">
    <text evidence="1">The sequence shown here is derived from an EMBL/GenBank/DDBJ whole genome shotgun (WGS) entry which is preliminary data.</text>
</comment>
<evidence type="ECO:0000313" key="2">
    <source>
        <dbReference type="Proteomes" id="UP000307749"/>
    </source>
</evidence>
<sequence>MQRWIKLPDGRFVDAARVALIGKPETYQRLDEEGNDLGPAVTFNLGLDFQREHQLSVNGTREEMSALLKALMGSTGNGGA</sequence>
<proteinExistence type="predicted"/>
<dbReference type="RefSeq" id="WP_081128734.1">
    <property type="nucleotide sequence ID" value="NZ_DAHXOC010000006.1"/>
</dbReference>
<accession>A0A4S3KGT6</accession>
<gene>
    <name evidence="1" type="ORF">B1806_14035</name>
</gene>
<dbReference type="AlphaFoldDB" id="A0A4S3KGT6"/>
<keyword evidence="2" id="KW-1185">Reference proteome</keyword>
<reference evidence="1 2" key="1">
    <citation type="submission" date="2017-02" db="EMBL/GenBank/DDBJ databases">
        <title>Whole genome sequencing of Metallibacterium scheffleri DSM 24874 (T).</title>
        <authorList>
            <person name="Kumar S."/>
            <person name="Patil P."/>
            <person name="Patil P.B."/>
        </authorList>
    </citation>
    <scope>NUCLEOTIDE SEQUENCE [LARGE SCALE GENOMIC DNA]</scope>
    <source>
        <strain evidence="1 2">DSM 24874</strain>
    </source>
</reference>
<evidence type="ECO:0000313" key="1">
    <source>
        <dbReference type="EMBL" id="THD07867.1"/>
    </source>
</evidence>
<protein>
    <submittedName>
        <fullName evidence="1">Uncharacterized protein</fullName>
    </submittedName>
</protein>
<dbReference type="OrthoDB" id="5957942at2"/>
<organism evidence="1 2">
    <name type="scientific">Metallibacterium scheffleri</name>
    <dbReference type="NCBI Taxonomy" id="993689"/>
    <lineage>
        <taxon>Bacteria</taxon>
        <taxon>Pseudomonadati</taxon>
        <taxon>Pseudomonadota</taxon>
        <taxon>Gammaproteobacteria</taxon>
        <taxon>Lysobacterales</taxon>
        <taxon>Rhodanobacteraceae</taxon>
        <taxon>Metallibacterium</taxon>
    </lineage>
</organism>
<dbReference type="Proteomes" id="UP000307749">
    <property type="component" value="Unassembled WGS sequence"/>
</dbReference>
<dbReference type="EMBL" id="MWQO01000054">
    <property type="protein sequence ID" value="THD07867.1"/>
    <property type="molecule type" value="Genomic_DNA"/>
</dbReference>
<name>A0A4S3KGT6_9GAMM</name>
<dbReference type="STRING" id="993689.GCA_002077135_02820"/>